<dbReference type="Pfam" id="PF10646">
    <property type="entry name" value="Germane"/>
    <property type="match status" value="2"/>
</dbReference>
<comment type="caution">
    <text evidence="3">The sequence shown here is derived from an EMBL/GenBank/DDBJ whole genome shotgun (WGS) entry which is preliminary data.</text>
</comment>
<protein>
    <submittedName>
        <fullName evidence="3">Sporulation protein</fullName>
    </submittedName>
</protein>
<evidence type="ECO:0000313" key="3">
    <source>
        <dbReference type="EMBL" id="RID83224.1"/>
    </source>
</evidence>
<evidence type="ECO:0000313" key="4">
    <source>
        <dbReference type="Proteomes" id="UP000265816"/>
    </source>
</evidence>
<proteinExistence type="predicted"/>
<reference evidence="3 4" key="1">
    <citation type="submission" date="2018-08" db="EMBL/GenBank/DDBJ databases">
        <title>Bacillus jemisoniae sp. nov., Bacillus chryseoplanitiae sp. nov., Bacillus resnikiae sp. nov., and Bacillus frankliniae sp. nov., isolated from Viking spacecraft and associated surfaces.</title>
        <authorList>
            <person name="Seuylemezian A."/>
            <person name="Vaishampayan P."/>
        </authorList>
    </citation>
    <scope>NUCLEOTIDE SEQUENCE [LARGE SCALE GENOMIC DNA]</scope>
    <source>
        <strain evidence="3 4">JJ-247</strain>
    </source>
</reference>
<dbReference type="AlphaFoldDB" id="A0A398B1M2"/>
<dbReference type="SMART" id="SM00909">
    <property type="entry name" value="Germane"/>
    <property type="match status" value="2"/>
</dbReference>
<keyword evidence="4" id="KW-1185">Reference proteome</keyword>
<dbReference type="RefSeq" id="WP_119114069.1">
    <property type="nucleotide sequence ID" value="NZ_CBCSEO010000003.1"/>
</dbReference>
<organism evidence="3 4">
    <name type="scientific">Mesobacillus zeae</name>
    <dbReference type="NCBI Taxonomy" id="1917180"/>
    <lineage>
        <taxon>Bacteria</taxon>
        <taxon>Bacillati</taxon>
        <taxon>Bacillota</taxon>
        <taxon>Bacilli</taxon>
        <taxon>Bacillales</taxon>
        <taxon>Bacillaceae</taxon>
        <taxon>Mesobacillus</taxon>
    </lineage>
</organism>
<dbReference type="PROSITE" id="PS51257">
    <property type="entry name" value="PROKAR_LIPOPROTEIN"/>
    <property type="match status" value="1"/>
</dbReference>
<feature type="domain" description="GerMN" evidence="2">
    <location>
        <begin position="101"/>
        <end position="190"/>
    </location>
</feature>
<evidence type="ECO:0000256" key="1">
    <source>
        <dbReference type="SAM" id="MobiDB-lite"/>
    </source>
</evidence>
<accession>A0A398B1M2</accession>
<name>A0A398B1M2_9BACI</name>
<dbReference type="Proteomes" id="UP000265816">
    <property type="component" value="Unassembled WGS sequence"/>
</dbReference>
<gene>
    <name evidence="3" type="ORF">D1970_17055</name>
</gene>
<feature type="compositionally biased region" description="Basic and acidic residues" evidence="1">
    <location>
        <begin position="56"/>
        <end position="69"/>
    </location>
</feature>
<dbReference type="OrthoDB" id="1715058at2"/>
<sequence>MSGNKRAAMMGTAVLATTVFLSGCGLLGNEEKKEIDPPQNVTYLKDSEAGSTEGKTAAEAKDGGKKESAETSMVETELYLIDKDGYVVSKSMSLPKKDAIAKQALEYLVVNGPVSEMLPNGFRAVLPADTQVSVNIKDGVAAVDFSKEFANYKKEDELRILQAVTWTLTQFDSVKNVQLQVNGKKIDSMPVNGTPIKEGLSRVDGINLDTTGAADITNTKAVTVYYVGGSEGSHYYVPVTKRVSNNKTDNIDSIISELAAGPAYGSSLQSEFQPDVKLIDKAKVEGNKVTLNFNESIYGGFKEKVISENVLNSLVLSLTEQKGIESVSVKVKGKAELVMENGKKLSKPVTRPEKVNTGSF</sequence>
<evidence type="ECO:0000259" key="2">
    <source>
        <dbReference type="SMART" id="SM00909"/>
    </source>
</evidence>
<dbReference type="InterPro" id="IPR019606">
    <property type="entry name" value="GerMN"/>
</dbReference>
<feature type="region of interest" description="Disordered" evidence="1">
    <location>
        <begin position="31"/>
        <end position="69"/>
    </location>
</feature>
<feature type="domain" description="GerMN" evidence="2">
    <location>
        <begin position="251"/>
        <end position="340"/>
    </location>
</feature>
<dbReference type="EMBL" id="QWVT01000029">
    <property type="protein sequence ID" value="RID83224.1"/>
    <property type="molecule type" value="Genomic_DNA"/>
</dbReference>